<keyword evidence="1" id="KW-0479">Metal-binding</keyword>
<sequence length="253" mass="29068">MHLLYEDVGPAGLCPQCPQYVPPYIGYMFSYSLPLQTEPVDLSLKKSSPSHWYEDVNMGETESPAAADVRLGFRGLSYIKKAEVEDHPTVTLESMNKIGSAALLSLQRIKEASEQFKHRHHPYRLDSMSKMGMDGGAFSKPHLAPRSPVSKAKPFYGTQEALELQKKRRVHRCDFEGCSKVYTKSSHLKAHRRTHTGEKPYICTWEGCTWRFARSDELTRHYRKHTGDKPFKCQICERAFSRSDHLSLHMKRH</sequence>
<keyword evidence="7" id="KW-1185">Reference proteome</keyword>
<dbReference type="InterPro" id="IPR036236">
    <property type="entry name" value="Znf_C2H2_sf"/>
</dbReference>
<gene>
    <name evidence="6" type="ORF">MAR_023775</name>
</gene>
<accession>A0ABY7DNY3</accession>
<proteinExistence type="predicted"/>
<feature type="domain" description="C2H2-type" evidence="5">
    <location>
        <begin position="201"/>
        <end position="230"/>
    </location>
</feature>
<dbReference type="SUPFAM" id="SSF57667">
    <property type="entry name" value="beta-beta-alpha zinc fingers"/>
    <property type="match status" value="2"/>
</dbReference>
<dbReference type="PROSITE" id="PS50157">
    <property type="entry name" value="ZINC_FINGER_C2H2_2"/>
    <property type="match status" value="3"/>
</dbReference>
<name>A0ABY7DNY3_MYAAR</name>
<evidence type="ECO:0000256" key="3">
    <source>
        <dbReference type="ARBA" id="ARBA00022833"/>
    </source>
</evidence>
<keyword evidence="2 4" id="KW-0863">Zinc-finger</keyword>
<dbReference type="Proteomes" id="UP001164746">
    <property type="component" value="Chromosome 3"/>
</dbReference>
<keyword evidence="3" id="KW-0862">Zinc</keyword>
<dbReference type="PANTHER" id="PTHR23235:SF150">
    <property type="entry name" value="KRUEPPEL-LIKE FACTOR LUNA"/>
    <property type="match status" value="1"/>
</dbReference>
<feature type="domain" description="C2H2-type" evidence="5">
    <location>
        <begin position="231"/>
        <end position="253"/>
    </location>
</feature>
<dbReference type="PANTHER" id="PTHR23235">
    <property type="entry name" value="KRUEPPEL-LIKE TRANSCRIPTION FACTOR"/>
    <property type="match status" value="1"/>
</dbReference>
<reference evidence="6" key="1">
    <citation type="submission" date="2022-11" db="EMBL/GenBank/DDBJ databases">
        <title>Centuries of genome instability and evolution in soft-shell clam transmissible cancer (bioRxiv).</title>
        <authorList>
            <person name="Hart S.F.M."/>
            <person name="Yonemitsu M.A."/>
            <person name="Giersch R.M."/>
            <person name="Beal B.F."/>
            <person name="Arriagada G."/>
            <person name="Davis B.W."/>
            <person name="Ostrander E.A."/>
            <person name="Goff S.P."/>
            <person name="Metzger M.J."/>
        </authorList>
    </citation>
    <scope>NUCLEOTIDE SEQUENCE</scope>
    <source>
        <strain evidence="6">MELC-2E11</strain>
        <tissue evidence="6">Siphon/mantle</tissue>
    </source>
</reference>
<dbReference type="PROSITE" id="PS00028">
    <property type="entry name" value="ZINC_FINGER_C2H2_1"/>
    <property type="match status" value="3"/>
</dbReference>
<protein>
    <submittedName>
        <fullName evidence="6">KLF12-like protein</fullName>
    </submittedName>
</protein>
<dbReference type="Pfam" id="PF00096">
    <property type="entry name" value="zf-C2H2"/>
    <property type="match status" value="3"/>
</dbReference>
<evidence type="ECO:0000256" key="2">
    <source>
        <dbReference type="ARBA" id="ARBA00022771"/>
    </source>
</evidence>
<evidence type="ECO:0000256" key="1">
    <source>
        <dbReference type="ARBA" id="ARBA00022723"/>
    </source>
</evidence>
<feature type="domain" description="C2H2-type" evidence="5">
    <location>
        <begin position="171"/>
        <end position="200"/>
    </location>
</feature>
<organism evidence="6 7">
    <name type="scientific">Mya arenaria</name>
    <name type="common">Soft-shell clam</name>
    <dbReference type="NCBI Taxonomy" id="6604"/>
    <lineage>
        <taxon>Eukaryota</taxon>
        <taxon>Metazoa</taxon>
        <taxon>Spiralia</taxon>
        <taxon>Lophotrochozoa</taxon>
        <taxon>Mollusca</taxon>
        <taxon>Bivalvia</taxon>
        <taxon>Autobranchia</taxon>
        <taxon>Heteroconchia</taxon>
        <taxon>Euheterodonta</taxon>
        <taxon>Imparidentia</taxon>
        <taxon>Neoheterodontei</taxon>
        <taxon>Myida</taxon>
        <taxon>Myoidea</taxon>
        <taxon>Myidae</taxon>
        <taxon>Mya</taxon>
    </lineage>
</organism>
<evidence type="ECO:0000313" key="7">
    <source>
        <dbReference type="Proteomes" id="UP001164746"/>
    </source>
</evidence>
<evidence type="ECO:0000259" key="5">
    <source>
        <dbReference type="PROSITE" id="PS50157"/>
    </source>
</evidence>
<dbReference type="InterPro" id="IPR013087">
    <property type="entry name" value="Znf_C2H2_type"/>
</dbReference>
<evidence type="ECO:0000256" key="4">
    <source>
        <dbReference type="PROSITE-ProRule" id="PRU00042"/>
    </source>
</evidence>
<dbReference type="EMBL" id="CP111014">
    <property type="protein sequence ID" value="WAQ99402.1"/>
    <property type="molecule type" value="Genomic_DNA"/>
</dbReference>
<evidence type="ECO:0000313" key="6">
    <source>
        <dbReference type="EMBL" id="WAQ99402.1"/>
    </source>
</evidence>
<dbReference type="Gene3D" id="3.30.160.60">
    <property type="entry name" value="Classic Zinc Finger"/>
    <property type="match status" value="3"/>
</dbReference>
<dbReference type="SMART" id="SM00355">
    <property type="entry name" value="ZnF_C2H2"/>
    <property type="match status" value="3"/>
</dbReference>